<proteinExistence type="predicted"/>
<dbReference type="EMBL" id="KF623294">
    <property type="protein sequence ID" value="AGX01906.1"/>
    <property type="molecule type" value="Genomic_DNA"/>
</dbReference>
<dbReference type="KEGG" id="vg:18501077"/>
<evidence type="ECO:0000313" key="1">
    <source>
        <dbReference type="EMBL" id="AGX01906.1"/>
    </source>
</evidence>
<dbReference type="RefSeq" id="YP_009010237.1">
    <property type="nucleotide sequence ID" value="NC_023610.1"/>
</dbReference>
<reference evidence="1 2" key="1">
    <citation type="journal article" date="2014" name="FEMS Microbiol. Lett.">
        <title>The genome of the Erwinia amylovora phage PhiEaH1 reveals greater diversity and broadens the applicability of phages for the treatment of fire blight.</title>
        <authorList>
            <person name="Meczker K."/>
            <person name="Domotor D."/>
            <person name="Vass J."/>
            <person name="Rakhely G."/>
            <person name="Schneider G."/>
            <person name="Kovacs T."/>
        </authorList>
    </citation>
    <scope>NUCLEOTIDE SEQUENCE [LARGE SCALE GENOMIC DNA]</scope>
</reference>
<dbReference type="Proteomes" id="UP000204235">
    <property type="component" value="Segment"/>
</dbReference>
<dbReference type="InterPro" id="IPR043519">
    <property type="entry name" value="NT_sf"/>
</dbReference>
<name>W8CZP8_9CAUD</name>
<sequence>MTKPIKSQLHQHLQGTKMNIDQVLETLDQFVEQLPRSLGNFALTSGAALVVHGVRDNCTDIDIQVDEEVWHSLEWRFGANMQYVHGFPQFLSFTVGPEGDDYRVKITNTRFHTEMVDGVHVQTLDSIARAKEVWGRRKDAFDLELIAAHLEETKEN</sequence>
<dbReference type="Gene3D" id="3.30.460.40">
    <property type="match status" value="1"/>
</dbReference>
<keyword evidence="2" id="KW-1185">Reference proteome</keyword>
<dbReference type="GeneID" id="18501077"/>
<protein>
    <submittedName>
        <fullName evidence="1">Uncharacterized protein</fullName>
    </submittedName>
</protein>
<dbReference type="SUPFAM" id="SSF81301">
    <property type="entry name" value="Nucleotidyltransferase"/>
    <property type="match status" value="1"/>
</dbReference>
<accession>W8CZP8</accession>
<evidence type="ECO:0000313" key="2">
    <source>
        <dbReference type="Proteomes" id="UP000204235"/>
    </source>
</evidence>
<organism evidence="1 2">
    <name type="scientific">Erwinia phage PhiEaH1</name>
    <dbReference type="NCBI Taxonomy" id="1401669"/>
    <lineage>
        <taxon>Viruses</taxon>
        <taxon>Duplodnaviria</taxon>
        <taxon>Heunggongvirae</taxon>
        <taxon>Uroviricota</taxon>
        <taxon>Caudoviricetes</taxon>
        <taxon>Chimalliviridae</taxon>
        <taxon>Iapetusvirus</taxon>
        <taxon>Iapetusvirus EaH1</taxon>
    </lineage>
</organism>